<organism evidence="7 8">
    <name type="scientific">Slackia equolifaciens</name>
    <dbReference type="NCBI Taxonomy" id="498718"/>
    <lineage>
        <taxon>Bacteria</taxon>
        <taxon>Bacillati</taxon>
        <taxon>Actinomycetota</taxon>
        <taxon>Coriobacteriia</taxon>
        <taxon>Eggerthellales</taxon>
        <taxon>Eggerthellaceae</taxon>
        <taxon>Slackia</taxon>
    </lineage>
</organism>
<comment type="caution">
    <text evidence="7">The sequence shown here is derived from an EMBL/GenBank/DDBJ whole genome shotgun (WGS) entry which is preliminary data.</text>
</comment>
<dbReference type="Gene3D" id="3.50.50.60">
    <property type="entry name" value="FAD/NAD(P)-binding domain"/>
    <property type="match status" value="1"/>
</dbReference>
<feature type="domain" description="FAD-dependent oxidoreductase 2 FAD-binding" evidence="6">
    <location>
        <begin position="80"/>
        <end position="357"/>
    </location>
</feature>
<evidence type="ECO:0000256" key="3">
    <source>
        <dbReference type="ARBA" id="ARBA00022827"/>
    </source>
</evidence>
<evidence type="ECO:0000256" key="2">
    <source>
        <dbReference type="ARBA" id="ARBA00022630"/>
    </source>
</evidence>
<feature type="signal peptide" evidence="5">
    <location>
        <begin position="1"/>
        <end position="28"/>
    </location>
</feature>
<evidence type="ECO:0000313" key="7">
    <source>
        <dbReference type="EMBL" id="HJF66158.1"/>
    </source>
</evidence>
<feature type="chain" id="PRO_5039412595" evidence="5">
    <location>
        <begin position="29"/>
        <end position="366"/>
    </location>
</feature>
<evidence type="ECO:0000256" key="5">
    <source>
        <dbReference type="SAM" id="SignalP"/>
    </source>
</evidence>
<proteinExistence type="predicted"/>
<comment type="cofactor">
    <cofactor evidence="1">
        <name>FAD</name>
        <dbReference type="ChEBI" id="CHEBI:57692"/>
    </cofactor>
</comment>
<dbReference type="AlphaFoldDB" id="A0A9D2UY20"/>
<protein>
    <submittedName>
        <fullName evidence="7">FAD-binding protein</fullName>
    </submittedName>
</protein>
<accession>A0A9D2UY20</accession>
<dbReference type="PANTHER" id="PTHR43400">
    <property type="entry name" value="FUMARATE REDUCTASE"/>
    <property type="match status" value="1"/>
</dbReference>
<dbReference type="PROSITE" id="PS51318">
    <property type="entry name" value="TAT"/>
    <property type="match status" value="1"/>
</dbReference>
<reference evidence="7" key="1">
    <citation type="journal article" date="2021" name="PeerJ">
        <title>Extensive microbial diversity within the chicken gut microbiome revealed by metagenomics and culture.</title>
        <authorList>
            <person name="Gilroy R."/>
            <person name="Ravi A."/>
            <person name="Getino M."/>
            <person name="Pursley I."/>
            <person name="Horton D.L."/>
            <person name="Alikhan N.F."/>
            <person name="Baker D."/>
            <person name="Gharbi K."/>
            <person name="Hall N."/>
            <person name="Watson M."/>
            <person name="Adriaenssens E.M."/>
            <person name="Foster-Nyarko E."/>
            <person name="Jarju S."/>
            <person name="Secka A."/>
            <person name="Antonio M."/>
            <person name="Oren A."/>
            <person name="Chaudhuri R.R."/>
            <person name="La Ragione R."/>
            <person name="Hildebrand F."/>
            <person name="Pallen M.J."/>
        </authorList>
    </citation>
    <scope>NUCLEOTIDE SEQUENCE</scope>
    <source>
        <strain evidence="7">ChiGjej6B6-11269</strain>
    </source>
</reference>
<keyword evidence="5" id="KW-0732">Signal</keyword>
<evidence type="ECO:0000313" key="8">
    <source>
        <dbReference type="Proteomes" id="UP000786989"/>
    </source>
</evidence>
<dbReference type="InterPro" id="IPR036188">
    <property type="entry name" value="FAD/NAD-bd_sf"/>
</dbReference>
<evidence type="ECO:0000256" key="4">
    <source>
        <dbReference type="ARBA" id="ARBA00023002"/>
    </source>
</evidence>
<dbReference type="PROSITE" id="PS51257">
    <property type="entry name" value="PROKAR_LIPOPROTEIN"/>
    <property type="match status" value="1"/>
</dbReference>
<keyword evidence="4" id="KW-0560">Oxidoreductase</keyword>
<dbReference type="Pfam" id="PF00890">
    <property type="entry name" value="FAD_binding_2"/>
    <property type="match status" value="1"/>
</dbReference>
<dbReference type="InterPro" id="IPR019546">
    <property type="entry name" value="TAT_signal_bac_arc"/>
</dbReference>
<dbReference type="PANTHER" id="PTHR43400:SF10">
    <property type="entry name" value="3-OXOSTEROID 1-DEHYDROGENASE"/>
    <property type="match status" value="1"/>
</dbReference>
<evidence type="ECO:0000259" key="6">
    <source>
        <dbReference type="Pfam" id="PF00890"/>
    </source>
</evidence>
<reference evidence="7" key="2">
    <citation type="submission" date="2021-09" db="EMBL/GenBank/DDBJ databases">
        <authorList>
            <person name="Gilroy R."/>
        </authorList>
    </citation>
    <scope>NUCLEOTIDE SEQUENCE</scope>
    <source>
        <strain evidence="7">ChiGjej6B6-11269</strain>
    </source>
</reference>
<dbReference type="SUPFAM" id="SSF51905">
    <property type="entry name" value="FAD/NAD(P)-binding domain"/>
    <property type="match status" value="1"/>
</dbReference>
<keyword evidence="2" id="KW-0285">Flavoprotein</keyword>
<dbReference type="InterPro" id="IPR050315">
    <property type="entry name" value="FAD-oxidoreductase_2"/>
</dbReference>
<feature type="non-terminal residue" evidence="7">
    <location>
        <position position="366"/>
    </location>
</feature>
<evidence type="ECO:0000256" key="1">
    <source>
        <dbReference type="ARBA" id="ARBA00001974"/>
    </source>
</evidence>
<dbReference type="EMBL" id="DYWI01000166">
    <property type="protein sequence ID" value="HJF66158.1"/>
    <property type="molecule type" value="Genomic_DNA"/>
</dbReference>
<dbReference type="GO" id="GO:0016491">
    <property type="term" value="F:oxidoreductase activity"/>
    <property type="evidence" value="ECO:0007669"/>
    <property type="project" value="UniProtKB-KW"/>
</dbReference>
<dbReference type="InterPro" id="IPR003953">
    <property type="entry name" value="FAD-dep_OxRdtase_2_FAD-bd"/>
</dbReference>
<dbReference type="NCBIfam" id="TIGR01409">
    <property type="entry name" value="TAT_signal_seq"/>
    <property type="match status" value="1"/>
</dbReference>
<dbReference type="InterPro" id="IPR006311">
    <property type="entry name" value="TAT_signal"/>
</dbReference>
<sequence>MKKDLDRRTFLKGATIASAGVVAASALAACSPSTPAEETTDTAATASGEAVNTASQQWSFEIPPEAISDDQITETVESEVVIVGCGMAGMCAAASCAENGLGVTLIAASDGPVSRGGSNNGVYSTVMEEMGLPRMDPTWFYRMQYAANGGNFKPELWYKFYNNSEEAINWIIQIAAKAGIKTTIESGPVYEEGDPMYTPAAAHAFYVDDEELHGSIGTGEGYIAEEMARYIQEDLGVDVRFGVHAEMLVRGGTPNGKEGRVDAVIATNADGNYVKFVGSKAVILGTGDYSHNEEMMARYCPEALELCDFTTDIDYNIGISMGGLMPGEGQQMEMWVGAAWQKDPNNIMLGRPNLPGDQPYTSHTGL</sequence>
<dbReference type="Proteomes" id="UP000786989">
    <property type="component" value="Unassembled WGS sequence"/>
</dbReference>
<gene>
    <name evidence="7" type="ORF">K8U77_08625</name>
</gene>
<keyword evidence="3" id="KW-0274">FAD</keyword>
<name>A0A9D2UY20_9ACTN</name>